<organism evidence="1 2">
    <name type="scientific">Mycolicibacterium flavescens</name>
    <name type="common">Mycobacterium flavescens</name>
    <dbReference type="NCBI Taxonomy" id="1776"/>
    <lineage>
        <taxon>Bacteria</taxon>
        <taxon>Bacillati</taxon>
        <taxon>Actinomycetota</taxon>
        <taxon>Actinomycetes</taxon>
        <taxon>Mycobacteriales</taxon>
        <taxon>Mycobacteriaceae</taxon>
        <taxon>Mycolicibacterium</taxon>
    </lineage>
</organism>
<sequence length="205" mass="21052">MSDGYLGDVPWASVFDPAANARALSAIQAEGFRAASQLMDRFVGATGTAGTGDGTVDYESLVRSWWTLIGQLVPVPPNGTGARADLDLAGGDAGGDATDVVRLSAGSPGVASTEVWLHNRTDTDRGEIRLLCGDLVSHTGAVLAGEQVSFDPPAVPMPPRCSRGVVVTIAVAEGYSPGPYRGVVLAQDHPDLWLPAALTVSAPAS</sequence>
<evidence type="ECO:0000313" key="1">
    <source>
        <dbReference type="EMBL" id="ODQ90660.1"/>
    </source>
</evidence>
<reference evidence="2" key="1">
    <citation type="submission" date="2016-09" db="EMBL/GenBank/DDBJ databases">
        <authorList>
            <person name="Greninger A.L."/>
            <person name="Jerome K.R."/>
            <person name="Mcnair B."/>
            <person name="Wallis C."/>
            <person name="Fang F."/>
        </authorList>
    </citation>
    <scope>NUCLEOTIDE SEQUENCE [LARGE SCALE GENOMIC DNA]</scope>
    <source>
        <strain evidence="2">M6</strain>
    </source>
</reference>
<dbReference type="Proteomes" id="UP000094053">
    <property type="component" value="Unassembled WGS sequence"/>
</dbReference>
<dbReference type="RefSeq" id="WP_069413057.1">
    <property type="nucleotide sequence ID" value="NZ_JACKUL010000026.1"/>
</dbReference>
<accession>A0A1E3RLC8</accession>
<comment type="caution">
    <text evidence="1">The sequence shown here is derived from an EMBL/GenBank/DDBJ whole genome shotgun (WGS) entry which is preliminary data.</text>
</comment>
<dbReference type="STRING" id="1776.BHQ18_07910"/>
<dbReference type="AlphaFoldDB" id="A0A1E3RLC8"/>
<gene>
    <name evidence="1" type="ORF">BHQ18_07910</name>
</gene>
<dbReference type="EMBL" id="MIHA01000005">
    <property type="protein sequence ID" value="ODQ90660.1"/>
    <property type="molecule type" value="Genomic_DNA"/>
</dbReference>
<name>A0A1E3RLC8_MYCFV</name>
<dbReference type="OrthoDB" id="4703237at2"/>
<evidence type="ECO:0000313" key="2">
    <source>
        <dbReference type="Proteomes" id="UP000094053"/>
    </source>
</evidence>
<proteinExistence type="predicted"/>
<keyword evidence="2" id="KW-1185">Reference proteome</keyword>
<protein>
    <submittedName>
        <fullName evidence="1">Uncharacterized protein</fullName>
    </submittedName>
</protein>